<evidence type="ECO:0000313" key="2">
    <source>
        <dbReference type="Proteomes" id="UP000280344"/>
    </source>
</evidence>
<evidence type="ECO:0000313" key="1">
    <source>
        <dbReference type="EMBL" id="AZQ76970.1"/>
    </source>
</evidence>
<dbReference type="RefSeq" id="WP_126703775.1">
    <property type="nucleotide sequence ID" value="NZ_CP034593.1"/>
</dbReference>
<organism evidence="1 2">
    <name type="scientific">Flaviflexus ciconiae</name>
    <dbReference type="NCBI Taxonomy" id="2496867"/>
    <lineage>
        <taxon>Bacteria</taxon>
        <taxon>Bacillati</taxon>
        <taxon>Actinomycetota</taxon>
        <taxon>Actinomycetes</taxon>
        <taxon>Actinomycetales</taxon>
        <taxon>Actinomycetaceae</taxon>
        <taxon>Flaviflexus</taxon>
    </lineage>
</organism>
<sequence>MSFGMILAILGLVAVLVAVAMLVRRDPDAAQTWDETRGLVQGSYSALRNRELGNYADDIDDVSLGEFFSSGTEKNPGRS</sequence>
<keyword evidence="2" id="KW-1185">Reference proteome</keyword>
<dbReference type="KEGG" id="flh:EJ997_06085"/>
<reference evidence="1 2" key="1">
    <citation type="submission" date="2018-12" db="EMBL/GenBank/DDBJ databases">
        <title>Complete genome sequence of Flaviflexus sp. H23T48.</title>
        <authorList>
            <person name="Bae J.-W."/>
            <person name="Lee J.-Y."/>
        </authorList>
    </citation>
    <scope>NUCLEOTIDE SEQUENCE [LARGE SCALE GENOMIC DNA]</scope>
    <source>
        <strain evidence="1 2">H23T48</strain>
    </source>
</reference>
<proteinExistence type="predicted"/>
<name>A0A3Q9G442_9ACTO</name>
<dbReference type="Proteomes" id="UP000280344">
    <property type="component" value="Chromosome"/>
</dbReference>
<accession>A0A3Q9G442</accession>
<gene>
    <name evidence="1" type="ORF">EJ997_06085</name>
</gene>
<protein>
    <submittedName>
        <fullName evidence="1">Uncharacterized protein</fullName>
    </submittedName>
</protein>
<dbReference type="OrthoDB" id="9956632at2"/>
<dbReference type="EMBL" id="CP034593">
    <property type="protein sequence ID" value="AZQ76970.1"/>
    <property type="molecule type" value="Genomic_DNA"/>
</dbReference>
<dbReference type="AlphaFoldDB" id="A0A3Q9G442"/>